<dbReference type="Gene3D" id="3.40.50.150">
    <property type="entry name" value="Vaccinia Virus protein VP39"/>
    <property type="match status" value="1"/>
</dbReference>
<proteinExistence type="predicted"/>
<dbReference type="Pfam" id="PF07669">
    <property type="entry name" value="Eco57I"/>
    <property type="match status" value="1"/>
</dbReference>
<protein>
    <submittedName>
        <fullName evidence="2">Eco57I restriction-modification methylase domain-containing protein</fullName>
    </submittedName>
</protein>
<accession>A0A7L6BKE4</accession>
<dbReference type="SUPFAM" id="SSF53335">
    <property type="entry name" value="S-adenosyl-L-methionine-dependent methyltransferases"/>
    <property type="match status" value="1"/>
</dbReference>
<dbReference type="GO" id="GO:0006304">
    <property type="term" value="P:DNA modification"/>
    <property type="evidence" value="ECO:0007669"/>
    <property type="project" value="InterPro"/>
</dbReference>
<reference evidence="2 3" key="1">
    <citation type="submission" date="2020-07" db="EMBL/GenBank/DDBJ databases">
        <title>Genome sequence of Lactobacillus reuteri CNEI-KCA3 isolated from the faeces of a reared-broiler chicken, South-East Nigeria, reveals presence of CRISPR arrays.</title>
        <authorList>
            <person name="Anukam K.C."/>
            <person name="Ibezim C.N."/>
            <person name="BeecK W.V."/>
            <person name="Allonsius C."/>
            <person name="Broek M.D."/>
            <person name="Tuyaerts I."/>
            <person name="Attama A."/>
            <person name="Esimone C.O."/>
            <person name="Lebeer S."/>
        </authorList>
    </citation>
    <scope>NUCLEOTIDE SEQUENCE [LARGE SCALE GENOMIC DNA]</scope>
    <source>
        <strain evidence="2 3">CNEI-KCA3</strain>
    </source>
</reference>
<evidence type="ECO:0000259" key="1">
    <source>
        <dbReference type="Pfam" id="PF07669"/>
    </source>
</evidence>
<evidence type="ECO:0000313" key="3">
    <source>
        <dbReference type="Proteomes" id="UP000510868"/>
    </source>
</evidence>
<keyword evidence="2" id="KW-0808">Transferase</keyword>
<dbReference type="GO" id="GO:0003676">
    <property type="term" value="F:nucleic acid binding"/>
    <property type="evidence" value="ECO:0007669"/>
    <property type="project" value="InterPro"/>
</dbReference>
<dbReference type="InterPro" id="IPR002052">
    <property type="entry name" value="DNA_methylase_N6_adenine_CS"/>
</dbReference>
<keyword evidence="2" id="KW-0489">Methyltransferase</keyword>
<sequence length="61" mass="7144">MNNKKFKFDVVIGNPPYQDETKGDNKRYAPPIYDKFIVEAYKIGKIVELIHPGRFLFNRGL</sequence>
<dbReference type="GO" id="GO:0009007">
    <property type="term" value="F:site-specific DNA-methyltransferase (adenine-specific) activity"/>
    <property type="evidence" value="ECO:0007669"/>
    <property type="project" value="UniProtKB-EC"/>
</dbReference>
<dbReference type="InterPro" id="IPR011639">
    <property type="entry name" value="MethylTrfase_TaqI-like_dom"/>
</dbReference>
<dbReference type="RefSeq" id="WP_181462826.1">
    <property type="nucleotide sequence ID" value="NZ_CP059275.1"/>
</dbReference>
<dbReference type="EMBL" id="CP059275">
    <property type="protein sequence ID" value="QLQ62643.1"/>
    <property type="molecule type" value="Genomic_DNA"/>
</dbReference>
<name>A0A7L6BKE4_LIMRT</name>
<organism evidence="2 3">
    <name type="scientific">Limosilactobacillus reuteri</name>
    <name type="common">Lactobacillus reuteri</name>
    <dbReference type="NCBI Taxonomy" id="1598"/>
    <lineage>
        <taxon>Bacteria</taxon>
        <taxon>Bacillati</taxon>
        <taxon>Bacillota</taxon>
        <taxon>Bacilli</taxon>
        <taxon>Lactobacillales</taxon>
        <taxon>Lactobacillaceae</taxon>
        <taxon>Limosilactobacillus</taxon>
    </lineage>
</organism>
<feature type="domain" description="Type II methyltransferase M.TaqI-like" evidence="1">
    <location>
        <begin position="4"/>
        <end position="60"/>
    </location>
</feature>
<dbReference type="GO" id="GO:0032259">
    <property type="term" value="P:methylation"/>
    <property type="evidence" value="ECO:0007669"/>
    <property type="project" value="UniProtKB-KW"/>
</dbReference>
<dbReference type="InterPro" id="IPR029063">
    <property type="entry name" value="SAM-dependent_MTases_sf"/>
</dbReference>
<dbReference type="AlphaFoldDB" id="A0A7L6BKE4"/>
<dbReference type="Proteomes" id="UP000510868">
    <property type="component" value="Chromosome"/>
</dbReference>
<evidence type="ECO:0000313" key="2">
    <source>
        <dbReference type="EMBL" id="QLQ62643.1"/>
    </source>
</evidence>
<dbReference type="PROSITE" id="PS00092">
    <property type="entry name" value="N6_MTASE"/>
    <property type="match status" value="1"/>
</dbReference>
<gene>
    <name evidence="2" type="ORF">HHK02_04945</name>
</gene>